<sequence>MTSETAEVITPKLDGYGADSIQVLEGLEAVRKRPAMYIGDVGNKGLHHLVYEVVDNSIDEALAGYCNNIIVTINEDNSITVKDDGRGIPTGIMTKEKRSALEVVMTVLHAGGKFDKNTYKVSGGLHGVGVSCVNALSTKFHVTVNRDGKIFEQEYAKGIPQYKVREIGESNTTGTEIQFWPDTSIFIVSVYNREILEGRLRELAFLNKKIRIVLNDLREKDDDGNTYSKAFYSEGGIVEFVELIDKNGSRQSLLPNIIYCDGHDEASNVAVEVAMIYNTGYQEHLFSYVNNINTIEGGTHVSGFRRSITRVFKSYGEKEGMFEKAKVEIEGDDFREGLTAVISVKVPEPQFEGQTKTKLGNNEVMGVVDSTLSRVLIAYLEENPKDAKTIIQKVILAAQARAAAKKAREMVQRKSVLTGGGLPGKLADCSDKDPFRCEIFLVEGDSAGGTAKQGRDRSFQAILPLRGKILNVEKAMEHRIYDNEEIRNMFTALGVKVGTVDDPKALDITKLRYHKLIIMTDADVDGSHIATLILTFVFRYMKELVEQGYVYIAQPPLYLLKKGKEQSYAWNDEDRKAWIAKVAEGKEDAVHIQRYKGLGEMNSEQLWETTMNPETRTLKLVTIDSAVEADRVFSMLMGDEVPPRREFIETHAKYARLDV</sequence>
<dbReference type="InterPro" id="IPR013506">
    <property type="entry name" value="Topo_IIA_bsu_dom2"/>
</dbReference>
<reference evidence="12 13" key="1">
    <citation type="submission" date="2019-09" db="EMBL/GenBank/DDBJ databases">
        <title>Draft genome sequence of Ginsengibacter sp. BR5-29.</title>
        <authorList>
            <person name="Im W.-T."/>
        </authorList>
    </citation>
    <scope>NUCLEOTIDE SEQUENCE [LARGE SCALE GENOMIC DNA]</scope>
    <source>
        <strain evidence="12 13">BR5-29</strain>
    </source>
</reference>
<keyword evidence="3 10" id="KW-0479">Metal-binding</keyword>
<keyword evidence="10" id="KW-0963">Cytoplasm</keyword>
<dbReference type="PROSITE" id="PS50880">
    <property type="entry name" value="TOPRIM"/>
    <property type="match status" value="1"/>
</dbReference>
<evidence type="ECO:0000256" key="10">
    <source>
        <dbReference type="HAMAP-Rule" id="MF_01898"/>
    </source>
</evidence>
<evidence type="ECO:0000256" key="1">
    <source>
        <dbReference type="ARBA" id="ARBA00000185"/>
    </source>
</evidence>
<dbReference type="InterPro" id="IPR013760">
    <property type="entry name" value="Topo_IIA-like_dom_sf"/>
</dbReference>
<dbReference type="InterPro" id="IPR011557">
    <property type="entry name" value="GyrB"/>
</dbReference>
<dbReference type="InterPro" id="IPR003594">
    <property type="entry name" value="HATPase_dom"/>
</dbReference>
<dbReference type="RefSeq" id="WP_150414751.1">
    <property type="nucleotide sequence ID" value="NZ_VYQF01000002.1"/>
</dbReference>
<dbReference type="InterPro" id="IPR034160">
    <property type="entry name" value="TOPRIM_GyrB"/>
</dbReference>
<dbReference type="Gene3D" id="3.30.230.10">
    <property type="match status" value="1"/>
</dbReference>
<comment type="similarity">
    <text evidence="2 10">Belongs to the type II topoisomerase GyrB family.</text>
</comment>
<dbReference type="GO" id="GO:0006265">
    <property type="term" value="P:DNA topological change"/>
    <property type="evidence" value="ECO:0007669"/>
    <property type="project" value="UniProtKB-UniRule"/>
</dbReference>
<evidence type="ECO:0000313" key="13">
    <source>
        <dbReference type="Proteomes" id="UP000326903"/>
    </source>
</evidence>
<dbReference type="InterPro" id="IPR018522">
    <property type="entry name" value="TopoIIA_CS"/>
</dbReference>
<dbReference type="InterPro" id="IPR002288">
    <property type="entry name" value="DNA_gyrase_B_C"/>
</dbReference>
<dbReference type="InterPro" id="IPR000565">
    <property type="entry name" value="Topo_IIA_B"/>
</dbReference>
<comment type="catalytic activity">
    <reaction evidence="1 10">
        <text>ATP-dependent breakage, passage and rejoining of double-stranded DNA.</text>
        <dbReference type="EC" id="5.6.2.2"/>
    </reaction>
</comment>
<feature type="site" description="Interaction with DNA" evidence="10">
    <location>
        <position position="468"/>
    </location>
</feature>
<dbReference type="InterPro" id="IPR014721">
    <property type="entry name" value="Ribsml_uS5_D2-typ_fold_subgr"/>
</dbReference>
<dbReference type="SUPFAM" id="SSF54211">
    <property type="entry name" value="Ribosomal protein S5 domain 2-like"/>
    <property type="match status" value="1"/>
</dbReference>
<dbReference type="NCBIfam" id="NF011501">
    <property type="entry name" value="PRK14939.1"/>
    <property type="match status" value="1"/>
</dbReference>
<dbReference type="PRINTS" id="PR01159">
    <property type="entry name" value="DNAGYRASEB"/>
</dbReference>
<feature type="binding site" evidence="10">
    <location>
        <position position="521"/>
    </location>
    <ligand>
        <name>Mg(2+)</name>
        <dbReference type="ChEBI" id="CHEBI:18420"/>
        <label>2</label>
    </ligand>
</feature>
<dbReference type="FunFam" id="3.30.230.10:FF:000005">
    <property type="entry name" value="DNA gyrase subunit B"/>
    <property type="match status" value="1"/>
</dbReference>
<comment type="caution">
    <text evidence="12">The sequence shown here is derived from an EMBL/GenBank/DDBJ whole genome shotgun (WGS) entry which is preliminary data.</text>
</comment>
<proteinExistence type="inferred from homology"/>
<dbReference type="Gene3D" id="3.30.565.10">
    <property type="entry name" value="Histidine kinase-like ATPase, C-terminal domain"/>
    <property type="match status" value="1"/>
</dbReference>
<keyword evidence="8" id="KW-0238">DNA-binding</keyword>
<dbReference type="SUPFAM" id="SSF56719">
    <property type="entry name" value="Type II DNA topoisomerase"/>
    <property type="match status" value="1"/>
</dbReference>
<dbReference type="Pfam" id="PF00986">
    <property type="entry name" value="DNA_gyraseB_C"/>
    <property type="match status" value="1"/>
</dbReference>
<evidence type="ECO:0000256" key="5">
    <source>
        <dbReference type="ARBA" id="ARBA00022840"/>
    </source>
</evidence>
<accession>A0A5J5IJ71</accession>
<name>A0A5J5IJ71_9BACT</name>
<dbReference type="GO" id="GO:0005694">
    <property type="term" value="C:chromosome"/>
    <property type="evidence" value="ECO:0007669"/>
    <property type="project" value="InterPro"/>
</dbReference>
<evidence type="ECO:0000313" key="12">
    <source>
        <dbReference type="EMBL" id="KAA9039342.1"/>
    </source>
</evidence>
<feature type="binding site" evidence="10">
    <location>
        <position position="521"/>
    </location>
    <ligand>
        <name>Mg(2+)</name>
        <dbReference type="ChEBI" id="CHEBI:18420"/>
        <label>1</label>
        <note>catalytic</note>
    </ligand>
</feature>
<dbReference type="Pfam" id="PF01751">
    <property type="entry name" value="Toprim"/>
    <property type="match status" value="1"/>
</dbReference>
<dbReference type="GO" id="GO:0005737">
    <property type="term" value="C:cytoplasm"/>
    <property type="evidence" value="ECO:0007669"/>
    <property type="project" value="UniProtKB-SubCell"/>
</dbReference>
<dbReference type="GO" id="GO:0003677">
    <property type="term" value="F:DNA binding"/>
    <property type="evidence" value="ECO:0007669"/>
    <property type="project" value="UniProtKB-KW"/>
</dbReference>
<dbReference type="CDD" id="cd16928">
    <property type="entry name" value="HATPase_GyrB-like"/>
    <property type="match status" value="1"/>
</dbReference>
<organism evidence="12 13">
    <name type="scientific">Ginsengibacter hankyongi</name>
    <dbReference type="NCBI Taxonomy" id="2607284"/>
    <lineage>
        <taxon>Bacteria</taxon>
        <taxon>Pseudomonadati</taxon>
        <taxon>Bacteroidota</taxon>
        <taxon>Chitinophagia</taxon>
        <taxon>Chitinophagales</taxon>
        <taxon>Chitinophagaceae</taxon>
        <taxon>Ginsengibacter</taxon>
    </lineage>
</organism>
<gene>
    <name evidence="10 12" type="primary">gyrB</name>
    <name evidence="12" type="ORF">FW778_10960</name>
</gene>
<comment type="cofactor">
    <cofactor evidence="10">
        <name>Mg(2+)</name>
        <dbReference type="ChEBI" id="CHEBI:18420"/>
    </cofactor>
    <cofactor evidence="10">
        <name>Mn(2+)</name>
        <dbReference type="ChEBI" id="CHEBI:29035"/>
    </cofactor>
    <cofactor evidence="10">
        <name>Ca(2+)</name>
        <dbReference type="ChEBI" id="CHEBI:29108"/>
    </cofactor>
    <text evidence="10">Binds two Mg(2+) per subunit. The magnesium ions form salt bridges with both the protein and the DNA. Can also accept other divalent metal cations, such as Mn(2+) or Ca(2+).</text>
</comment>
<dbReference type="CDD" id="cd00822">
    <property type="entry name" value="TopoII_Trans_DNA_gyrase"/>
    <property type="match status" value="1"/>
</dbReference>
<comment type="subunit">
    <text evidence="10">Heterotetramer, composed of two GyrA and two GyrB chains. In the heterotetramer, GyrA contains the active site tyrosine that forms a transient covalent intermediate with DNA, while GyrB binds cofactors and catalyzes ATP hydrolysis.</text>
</comment>
<dbReference type="AlphaFoldDB" id="A0A5J5IJ71"/>
<feature type="binding site" evidence="10">
    <location>
        <position position="443"/>
    </location>
    <ligand>
        <name>Mg(2+)</name>
        <dbReference type="ChEBI" id="CHEBI:18420"/>
        <label>1</label>
        <note>catalytic</note>
    </ligand>
</feature>
<dbReference type="PRINTS" id="PR00418">
    <property type="entry name" value="TPI2FAMILY"/>
</dbReference>
<dbReference type="FunFam" id="3.40.50.670:FF:000002">
    <property type="entry name" value="DNA gyrase subunit B"/>
    <property type="match status" value="1"/>
</dbReference>
<dbReference type="Pfam" id="PF00204">
    <property type="entry name" value="DNA_gyraseB"/>
    <property type="match status" value="1"/>
</dbReference>
<dbReference type="InterPro" id="IPR036890">
    <property type="entry name" value="HATPase_C_sf"/>
</dbReference>
<dbReference type="GO" id="GO:0005524">
    <property type="term" value="F:ATP binding"/>
    <property type="evidence" value="ECO:0007669"/>
    <property type="project" value="UniProtKB-UniRule"/>
</dbReference>
<evidence type="ECO:0000256" key="9">
    <source>
        <dbReference type="ARBA" id="ARBA00023235"/>
    </source>
</evidence>
<keyword evidence="13" id="KW-1185">Reference proteome</keyword>
<dbReference type="PROSITE" id="PS00177">
    <property type="entry name" value="TOPOISOMERASE_II"/>
    <property type="match status" value="1"/>
</dbReference>
<comment type="function">
    <text evidence="10">A type II topoisomerase that negatively supercoils closed circular double-stranded (ds) DNA in an ATP-dependent manner to modulate DNA topology and maintain chromosomes in an underwound state. Negative supercoiling favors strand separation, and DNA replication, transcription, recombination and repair, all of which involve strand separation. Also able to catalyze the interconversion of other topological isomers of dsDNA rings, including catenanes and knotted rings. Type II topoisomerases break and join 2 DNA strands simultaneously in an ATP-dependent manner.</text>
</comment>
<dbReference type="NCBIfam" id="NF004189">
    <property type="entry name" value="PRK05644.1"/>
    <property type="match status" value="1"/>
</dbReference>
<dbReference type="GO" id="GO:0006261">
    <property type="term" value="P:DNA-templated DNA replication"/>
    <property type="evidence" value="ECO:0007669"/>
    <property type="project" value="UniProtKB-UniRule"/>
</dbReference>
<feature type="binding site" evidence="10">
    <location>
        <position position="523"/>
    </location>
    <ligand>
        <name>Mg(2+)</name>
        <dbReference type="ChEBI" id="CHEBI:18420"/>
        <label>2</label>
    </ligand>
</feature>
<dbReference type="SMART" id="SM00433">
    <property type="entry name" value="TOP2c"/>
    <property type="match status" value="1"/>
</dbReference>
<dbReference type="SMART" id="SM00387">
    <property type="entry name" value="HATPase_c"/>
    <property type="match status" value="1"/>
</dbReference>
<evidence type="ECO:0000256" key="7">
    <source>
        <dbReference type="ARBA" id="ARBA00023029"/>
    </source>
</evidence>
<dbReference type="EMBL" id="VYQF01000002">
    <property type="protein sequence ID" value="KAA9039342.1"/>
    <property type="molecule type" value="Genomic_DNA"/>
</dbReference>
<evidence type="ECO:0000259" key="11">
    <source>
        <dbReference type="PROSITE" id="PS50880"/>
    </source>
</evidence>
<dbReference type="InterPro" id="IPR001241">
    <property type="entry name" value="Topo_IIA"/>
</dbReference>
<keyword evidence="9 10" id="KW-0413">Isomerase</keyword>
<feature type="site" description="Interaction with DNA" evidence="10">
    <location>
        <position position="471"/>
    </location>
</feature>
<keyword evidence="4 10" id="KW-0547">Nucleotide-binding</keyword>
<evidence type="ECO:0000256" key="8">
    <source>
        <dbReference type="ARBA" id="ARBA00023125"/>
    </source>
</evidence>
<keyword evidence="7 10" id="KW-0799">Topoisomerase</keyword>
<dbReference type="NCBIfam" id="TIGR01059">
    <property type="entry name" value="gyrB"/>
    <property type="match status" value="1"/>
</dbReference>
<dbReference type="InterPro" id="IPR020568">
    <property type="entry name" value="Ribosomal_Su5_D2-typ_SF"/>
</dbReference>
<dbReference type="CDD" id="cd03366">
    <property type="entry name" value="TOPRIM_TopoIIA_GyrB"/>
    <property type="match status" value="1"/>
</dbReference>
<evidence type="ECO:0000256" key="2">
    <source>
        <dbReference type="ARBA" id="ARBA00010708"/>
    </source>
</evidence>
<keyword evidence="6 10" id="KW-0460">Magnesium</keyword>
<evidence type="ECO:0000256" key="3">
    <source>
        <dbReference type="ARBA" id="ARBA00022723"/>
    </source>
</evidence>
<dbReference type="GO" id="GO:0046872">
    <property type="term" value="F:metal ion binding"/>
    <property type="evidence" value="ECO:0007669"/>
    <property type="project" value="UniProtKB-KW"/>
</dbReference>
<comment type="miscellaneous">
    <text evidence="10">Few gyrases are as efficient as E.coli at forming negative supercoils. Not all organisms have 2 type II topoisomerases; in organisms with a single type II topoisomerase this enzyme also has to decatenate newly replicated chromosomes.</text>
</comment>
<dbReference type="EC" id="5.6.2.2" evidence="10"/>
<dbReference type="FunFam" id="3.30.565.10:FF:000002">
    <property type="entry name" value="DNA gyrase subunit B"/>
    <property type="match status" value="1"/>
</dbReference>
<protein>
    <recommendedName>
        <fullName evidence="10">DNA gyrase subunit B</fullName>
        <ecNumber evidence="10">5.6.2.2</ecNumber>
    </recommendedName>
</protein>
<dbReference type="InterPro" id="IPR013759">
    <property type="entry name" value="Topo_IIA_B_C"/>
</dbReference>
<dbReference type="Pfam" id="PF02518">
    <property type="entry name" value="HATPase_c"/>
    <property type="match status" value="1"/>
</dbReference>
<evidence type="ECO:0000256" key="6">
    <source>
        <dbReference type="ARBA" id="ARBA00022842"/>
    </source>
</evidence>
<keyword evidence="5 10" id="KW-0067">ATP-binding</keyword>
<dbReference type="GO" id="GO:0034335">
    <property type="term" value="F:DNA negative supercoiling activity"/>
    <property type="evidence" value="ECO:0007669"/>
    <property type="project" value="UniProtKB-ARBA"/>
</dbReference>
<dbReference type="HAMAP" id="MF_01898">
    <property type="entry name" value="GyrB"/>
    <property type="match status" value="1"/>
</dbReference>
<evidence type="ECO:0000256" key="4">
    <source>
        <dbReference type="ARBA" id="ARBA00022741"/>
    </source>
</evidence>
<feature type="domain" description="Toprim" evidence="11">
    <location>
        <begin position="437"/>
        <end position="556"/>
    </location>
</feature>
<dbReference type="InterPro" id="IPR006171">
    <property type="entry name" value="TOPRIM_dom"/>
</dbReference>
<dbReference type="PANTHER" id="PTHR45866:SF1">
    <property type="entry name" value="DNA GYRASE SUBUNIT B, MITOCHONDRIAL"/>
    <property type="match status" value="1"/>
</dbReference>
<dbReference type="Gene3D" id="3.40.50.670">
    <property type="match status" value="1"/>
</dbReference>
<dbReference type="SUPFAM" id="SSF55874">
    <property type="entry name" value="ATPase domain of HSP90 chaperone/DNA topoisomerase II/histidine kinase"/>
    <property type="match status" value="1"/>
</dbReference>
<comment type="subcellular location">
    <subcellularLocation>
        <location evidence="10">Cytoplasm</location>
    </subcellularLocation>
</comment>
<dbReference type="Proteomes" id="UP000326903">
    <property type="component" value="Unassembled WGS sequence"/>
</dbReference>
<dbReference type="PANTHER" id="PTHR45866">
    <property type="entry name" value="DNA GYRASE/TOPOISOMERASE SUBUNIT B"/>
    <property type="match status" value="1"/>
</dbReference>